<feature type="domain" description="Strictosidine synthase conserved region" evidence="4">
    <location>
        <begin position="174"/>
        <end position="256"/>
    </location>
</feature>
<dbReference type="AlphaFoldDB" id="A0A7E4UXQ0"/>
<keyword evidence="3" id="KW-0325">Glycoprotein</keyword>
<dbReference type="WBParaSite" id="Pan_g14087.t1">
    <property type="protein sequence ID" value="Pan_g14087.t1"/>
    <property type="gene ID" value="Pan_g14087"/>
</dbReference>
<keyword evidence="2" id="KW-0597">Phosphoprotein</keyword>
<dbReference type="SUPFAM" id="SSF63829">
    <property type="entry name" value="Calcium-dependent phosphotriesterase"/>
    <property type="match status" value="1"/>
</dbReference>
<evidence type="ECO:0000256" key="3">
    <source>
        <dbReference type="ARBA" id="ARBA00023180"/>
    </source>
</evidence>
<accession>A0A7E4UXQ0</accession>
<dbReference type="Gene3D" id="2.120.10.30">
    <property type="entry name" value="TolB, C-terminal domain"/>
    <property type="match status" value="1"/>
</dbReference>
<name>A0A7E4UXQ0_PANRE</name>
<evidence type="ECO:0000259" key="4">
    <source>
        <dbReference type="Pfam" id="PF03088"/>
    </source>
</evidence>
<evidence type="ECO:0000256" key="1">
    <source>
        <dbReference type="ARBA" id="ARBA00009191"/>
    </source>
</evidence>
<dbReference type="PANTHER" id="PTHR10426:SF88">
    <property type="entry name" value="ADIPOCYTE PLASMA MEMBRANE-ASSOCIATED PROTEIN HEMOMUCIN-RELATED"/>
    <property type="match status" value="1"/>
</dbReference>
<reference evidence="5" key="1">
    <citation type="journal article" date="2013" name="Genetics">
        <title>The draft genome and transcriptome of Panagrellus redivivus are shaped by the harsh demands of a free-living lifestyle.</title>
        <authorList>
            <person name="Srinivasan J."/>
            <person name="Dillman A.R."/>
            <person name="Macchietto M.G."/>
            <person name="Heikkinen L."/>
            <person name="Lakso M."/>
            <person name="Fracchia K.M."/>
            <person name="Antoshechkin I."/>
            <person name="Mortazavi A."/>
            <person name="Wong G."/>
            <person name="Sternberg P.W."/>
        </authorList>
    </citation>
    <scope>NUCLEOTIDE SEQUENCE [LARGE SCALE GENOMIC DNA]</scope>
    <source>
        <strain evidence="5">MT8872</strain>
    </source>
</reference>
<protein>
    <submittedName>
        <fullName evidence="6">Str_synth domain-containing protein</fullName>
    </submittedName>
</protein>
<proteinExistence type="inferred from homology"/>
<dbReference type="GO" id="GO:0012505">
    <property type="term" value="C:endomembrane system"/>
    <property type="evidence" value="ECO:0007669"/>
    <property type="project" value="TreeGrafter"/>
</dbReference>
<evidence type="ECO:0000256" key="2">
    <source>
        <dbReference type="ARBA" id="ARBA00022553"/>
    </source>
</evidence>
<reference evidence="6" key="2">
    <citation type="submission" date="2020-10" db="UniProtKB">
        <authorList>
            <consortium name="WormBaseParasite"/>
        </authorList>
    </citation>
    <scope>IDENTIFICATION</scope>
</reference>
<dbReference type="InterPro" id="IPR018119">
    <property type="entry name" value="Strictosidine_synth_cons-reg"/>
</dbReference>
<comment type="similarity">
    <text evidence="1">Belongs to the strictosidine synthase family.</text>
</comment>
<dbReference type="PANTHER" id="PTHR10426">
    <property type="entry name" value="STRICTOSIDINE SYNTHASE-RELATED"/>
    <property type="match status" value="1"/>
</dbReference>
<sequence length="390" mass="43471">MPSLWPSRDFVAFLTVAIAFSALYFMRPNVKVDPEIYQLPSPPKLVGDFEPNQRLVNAQYLVHGAVKGPESLHIEGDRIYTGTADGKIAKIDHGLLSSFYVFHELPEGTKCDASYDSEVVCGRPLGIRNFDDSRLIVADAYYGIYLFNKLNGESVQLVSKEATAIDGNPCTFFNDVEVQDDTTIFFSCSSTKYERRQALVAFLEQASDGRVYKYTTITKKLEVIQNGLRFANGIQLTDNKTALLVSETGMARIWKLPLKANSKPIIFIDNLPGLPDNIRSTSRGTYLVGLAGHRSDGKFSAFDYLGDKPWVRKLLLESVPDFILTKLMLLVQPHYGFIIEFDAEGKIVQTYQDPLGRSVGYVSEVVEAGGFLFIGSFKDSFIAKVPKKSH</sequence>
<dbReference type="GO" id="GO:0016787">
    <property type="term" value="F:hydrolase activity"/>
    <property type="evidence" value="ECO:0007669"/>
    <property type="project" value="TreeGrafter"/>
</dbReference>
<evidence type="ECO:0000313" key="5">
    <source>
        <dbReference type="Proteomes" id="UP000492821"/>
    </source>
</evidence>
<dbReference type="InterPro" id="IPR011042">
    <property type="entry name" value="6-blade_b-propeller_TolB-like"/>
</dbReference>
<evidence type="ECO:0000313" key="6">
    <source>
        <dbReference type="WBParaSite" id="Pan_g14087.t1"/>
    </source>
</evidence>
<organism evidence="5 6">
    <name type="scientific">Panagrellus redivivus</name>
    <name type="common">Microworm</name>
    <dbReference type="NCBI Taxonomy" id="6233"/>
    <lineage>
        <taxon>Eukaryota</taxon>
        <taxon>Metazoa</taxon>
        <taxon>Ecdysozoa</taxon>
        <taxon>Nematoda</taxon>
        <taxon>Chromadorea</taxon>
        <taxon>Rhabditida</taxon>
        <taxon>Tylenchina</taxon>
        <taxon>Panagrolaimomorpha</taxon>
        <taxon>Panagrolaimoidea</taxon>
        <taxon>Panagrolaimidae</taxon>
        <taxon>Panagrellus</taxon>
    </lineage>
</organism>
<keyword evidence="5" id="KW-1185">Reference proteome</keyword>
<dbReference type="Pfam" id="PF20067">
    <property type="entry name" value="SSL_N"/>
    <property type="match status" value="1"/>
</dbReference>
<dbReference type="Pfam" id="PF03088">
    <property type="entry name" value="Str_synth"/>
    <property type="match status" value="1"/>
</dbReference>
<dbReference type="Proteomes" id="UP000492821">
    <property type="component" value="Unassembled WGS sequence"/>
</dbReference>